<evidence type="ECO:0000313" key="9">
    <source>
        <dbReference type="Proteomes" id="UP000247832"/>
    </source>
</evidence>
<dbReference type="GO" id="GO:0006355">
    <property type="term" value="P:regulation of DNA-templated transcription"/>
    <property type="evidence" value="ECO:0007669"/>
    <property type="project" value="InterPro"/>
</dbReference>
<dbReference type="GO" id="GO:0003677">
    <property type="term" value="F:DNA binding"/>
    <property type="evidence" value="ECO:0007669"/>
    <property type="project" value="UniProtKB-KW"/>
</dbReference>
<evidence type="ECO:0000256" key="1">
    <source>
        <dbReference type="ARBA" id="ARBA00022553"/>
    </source>
</evidence>
<dbReference type="PANTHER" id="PTHR43214:SF24">
    <property type="entry name" value="TRANSCRIPTIONAL REGULATORY PROTEIN NARL-RELATED"/>
    <property type="match status" value="1"/>
</dbReference>
<evidence type="ECO:0000259" key="6">
    <source>
        <dbReference type="PROSITE" id="PS50043"/>
    </source>
</evidence>
<dbReference type="SUPFAM" id="SSF52172">
    <property type="entry name" value="CheY-like"/>
    <property type="match status" value="1"/>
</dbReference>
<evidence type="ECO:0000256" key="4">
    <source>
        <dbReference type="ARBA" id="ARBA00023163"/>
    </source>
</evidence>
<dbReference type="SMART" id="SM00448">
    <property type="entry name" value="REC"/>
    <property type="match status" value="1"/>
</dbReference>
<dbReference type="Pfam" id="PF00196">
    <property type="entry name" value="GerE"/>
    <property type="match status" value="1"/>
</dbReference>
<dbReference type="SUPFAM" id="SSF46894">
    <property type="entry name" value="C-terminal effector domain of the bipartite response regulators"/>
    <property type="match status" value="1"/>
</dbReference>
<dbReference type="PANTHER" id="PTHR43214">
    <property type="entry name" value="TWO-COMPONENT RESPONSE REGULATOR"/>
    <property type="match status" value="1"/>
</dbReference>
<evidence type="ECO:0000256" key="3">
    <source>
        <dbReference type="ARBA" id="ARBA00023125"/>
    </source>
</evidence>
<keyword evidence="2" id="KW-0805">Transcription regulation</keyword>
<keyword evidence="9" id="KW-1185">Reference proteome</keyword>
<dbReference type="InterPro" id="IPR001789">
    <property type="entry name" value="Sig_transdc_resp-reg_receiver"/>
</dbReference>
<dbReference type="InterPro" id="IPR016032">
    <property type="entry name" value="Sig_transdc_resp-reg_C-effctor"/>
</dbReference>
<dbReference type="Proteomes" id="UP000247832">
    <property type="component" value="Unassembled WGS sequence"/>
</dbReference>
<gene>
    <name evidence="8" type="ORF">CVV68_07380</name>
</gene>
<dbReference type="InterPro" id="IPR058245">
    <property type="entry name" value="NreC/VraR/RcsB-like_REC"/>
</dbReference>
<dbReference type="EMBL" id="QJVD01000006">
    <property type="protein sequence ID" value="PYI68147.1"/>
    <property type="molecule type" value="Genomic_DNA"/>
</dbReference>
<dbReference type="InterPro" id="IPR039420">
    <property type="entry name" value="WalR-like"/>
</dbReference>
<dbReference type="Pfam" id="PF00072">
    <property type="entry name" value="Response_reg"/>
    <property type="match status" value="1"/>
</dbReference>
<dbReference type="CDD" id="cd06170">
    <property type="entry name" value="LuxR_C_like"/>
    <property type="match status" value="1"/>
</dbReference>
<dbReference type="PRINTS" id="PR00038">
    <property type="entry name" value="HTHLUXR"/>
</dbReference>
<keyword evidence="1 5" id="KW-0597">Phosphoprotein</keyword>
<dbReference type="AlphaFoldDB" id="A0A2V5LWT0"/>
<dbReference type="InterPro" id="IPR000792">
    <property type="entry name" value="Tscrpt_reg_LuxR_C"/>
</dbReference>
<evidence type="ECO:0000256" key="2">
    <source>
        <dbReference type="ARBA" id="ARBA00023015"/>
    </source>
</evidence>
<proteinExistence type="predicted"/>
<dbReference type="PROSITE" id="PS50043">
    <property type="entry name" value="HTH_LUXR_2"/>
    <property type="match status" value="1"/>
</dbReference>
<dbReference type="PROSITE" id="PS50110">
    <property type="entry name" value="RESPONSE_REGULATORY"/>
    <property type="match status" value="1"/>
</dbReference>
<sequence length="222" mass="23552">MRVVLAEDSVLLREGLVRLVEETGAQVCAAVGDGESLLTAVAEHVPDLVITDVRMPPSHRDEGLRAALQIRSAFPSVAVLVLSQYVELSYATELLAGSSAGAGVGYLLKDRVARFEDFAAAMERVAGGEAVIDPDVVSQLLANRGTADPTSTLSPRETEVLGLMAQGRSNAAISRALVVGAGAVEKHISSIFLKLGLHQTAGDHRRVLAVLQYLQYLQGRQN</sequence>
<dbReference type="OrthoDB" id="9808843at2"/>
<accession>A0A2V5LWT0</accession>
<dbReference type="SMART" id="SM00421">
    <property type="entry name" value="HTH_LUXR"/>
    <property type="match status" value="1"/>
</dbReference>
<protein>
    <submittedName>
        <fullName evidence="8">DNA-binding response regulator</fullName>
    </submittedName>
</protein>
<organism evidence="8 9">
    <name type="scientific">Arthrobacter livingstonensis</name>
    <dbReference type="NCBI Taxonomy" id="670078"/>
    <lineage>
        <taxon>Bacteria</taxon>
        <taxon>Bacillati</taxon>
        <taxon>Actinomycetota</taxon>
        <taxon>Actinomycetes</taxon>
        <taxon>Micrococcales</taxon>
        <taxon>Micrococcaceae</taxon>
        <taxon>Arthrobacter</taxon>
    </lineage>
</organism>
<evidence type="ECO:0000313" key="8">
    <source>
        <dbReference type="EMBL" id="PYI68147.1"/>
    </source>
</evidence>
<evidence type="ECO:0000259" key="7">
    <source>
        <dbReference type="PROSITE" id="PS50110"/>
    </source>
</evidence>
<name>A0A2V5LWT0_9MICC</name>
<feature type="domain" description="Response regulatory" evidence="7">
    <location>
        <begin position="2"/>
        <end position="124"/>
    </location>
</feature>
<keyword evidence="3 8" id="KW-0238">DNA-binding</keyword>
<dbReference type="RefSeq" id="WP_110500363.1">
    <property type="nucleotide sequence ID" value="NZ_QJVD01000006.1"/>
</dbReference>
<feature type="modified residue" description="4-aspartylphosphate" evidence="5">
    <location>
        <position position="52"/>
    </location>
</feature>
<evidence type="ECO:0000256" key="5">
    <source>
        <dbReference type="PROSITE-ProRule" id="PRU00169"/>
    </source>
</evidence>
<dbReference type="GO" id="GO:0000160">
    <property type="term" value="P:phosphorelay signal transduction system"/>
    <property type="evidence" value="ECO:0007669"/>
    <property type="project" value="InterPro"/>
</dbReference>
<reference evidence="8 9" key="1">
    <citation type="submission" date="2018-05" db="EMBL/GenBank/DDBJ databases">
        <title>Genetic diversity of glacier-inhabiting Cryobacterium bacteria in China and description of Cryobacterium mengkeensis sp. nov. and Arthrobacter glacialis sp. nov.</title>
        <authorList>
            <person name="Liu Q."/>
            <person name="Xin Y.-H."/>
        </authorList>
    </citation>
    <scope>NUCLEOTIDE SEQUENCE [LARGE SCALE GENOMIC DNA]</scope>
    <source>
        <strain evidence="8 9">LI2</strain>
    </source>
</reference>
<comment type="caution">
    <text evidence="8">The sequence shown here is derived from an EMBL/GenBank/DDBJ whole genome shotgun (WGS) entry which is preliminary data.</text>
</comment>
<dbReference type="InterPro" id="IPR011006">
    <property type="entry name" value="CheY-like_superfamily"/>
</dbReference>
<dbReference type="CDD" id="cd17535">
    <property type="entry name" value="REC_NarL-like"/>
    <property type="match status" value="1"/>
</dbReference>
<dbReference type="Gene3D" id="3.40.50.2300">
    <property type="match status" value="1"/>
</dbReference>
<keyword evidence="4" id="KW-0804">Transcription</keyword>
<feature type="domain" description="HTH luxR-type" evidence="6">
    <location>
        <begin position="146"/>
        <end position="211"/>
    </location>
</feature>